<keyword evidence="11" id="KW-1185">Reference proteome</keyword>
<feature type="domain" description="G-protein coupled receptors family 1 profile" evidence="9">
    <location>
        <begin position="1"/>
        <end position="79"/>
    </location>
</feature>
<dbReference type="PRINTS" id="PR00237">
    <property type="entry name" value="GPCRRHODOPSN"/>
</dbReference>
<dbReference type="Pfam" id="PF00001">
    <property type="entry name" value="7tm_1"/>
    <property type="match status" value="1"/>
</dbReference>
<comment type="function">
    <text evidence="1">Receptor for thyrotropin-releasing hormone (TRH). Upon ligand binding, this G-protein-coupled receptor triggers activation of the phosphatidylinositol (IP3)-calcium-protein kinase C (PKC) pathway.</text>
</comment>
<dbReference type="InterPro" id="IPR000276">
    <property type="entry name" value="GPCR_Rhodpsn"/>
</dbReference>
<sequence length="134" mass="15553">MRNENNCRTDRASETIKARKGVVKMLAASVIVYIVCYAPPQVLLIYNTVSDAHFQSTWLFMVFCYVVAYINSAANPILYSIFSQNFRKNFKKCLLCVCFKQRSKEYRRARFNSFDSRGFSRKVSNTSKTTLSRL</sequence>
<dbReference type="PROSITE" id="PS50262">
    <property type="entry name" value="G_PROTEIN_RECEP_F1_2"/>
    <property type="match status" value="1"/>
</dbReference>
<dbReference type="InterPro" id="IPR017452">
    <property type="entry name" value="GPCR_Rhodpsn_7TM"/>
</dbReference>
<keyword evidence="6 8" id="KW-0472">Membrane</keyword>
<dbReference type="EMBL" id="VSWD01000007">
    <property type="protein sequence ID" value="KAK3097905.1"/>
    <property type="molecule type" value="Genomic_DNA"/>
</dbReference>
<dbReference type="InterPro" id="IPR002120">
    <property type="entry name" value="TRH_rcpt_1"/>
</dbReference>
<evidence type="ECO:0000256" key="7">
    <source>
        <dbReference type="ARBA" id="ARBA00032251"/>
    </source>
</evidence>
<dbReference type="GO" id="GO:0004997">
    <property type="term" value="F:thyrotropin-releasing hormone receptor activity"/>
    <property type="evidence" value="ECO:0007669"/>
    <property type="project" value="InterPro"/>
</dbReference>
<reference evidence="10" key="1">
    <citation type="submission" date="2019-08" db="EMBL/GenBank/DDBJ databases">
        <title>The improved chromosome-level genome for the pearl oyster Pinctada fucata martensii using PacBio sequencing and Hi-C.</title>
        <authorList>
            <person name="Zheng Z."/>
        </authorList>
    </citation>
    <scope>NUCLEOTIDE SEQUENCE</scope>
    <source>
        <strain evidence="10">ZZ-2019</strain>
        <tissue evidence="10">Adductor muscle</tissue>
    </source>
</reference>
<gene>
    <name evidence="10" type="ORF">FSP39_014315</name>
</gene>
<dbReference type="Gene3D" id="1.20.1070.10">
    <property type="entry name" value="Rhodopsin 7-helix transmembrane proteins"/>
    <property type="match status" value="1"/>
</dbReference>
<dbReference type="GO" id="GO:0016020">
    <property type="term" value="C:membrane"/>
    <property type="evidence" value="ECO:0007669"/>
    <property type="project" value="UniProtKB-SubCell"/>
</dbReference>
<keyword evidence="4 8" id="KW-0812">Transmembrane</keyword>
<comment type="caution">
    <text evidence="10">The sequence shown here is derived from an EMBL/GenBank/DDBJ whole genome shotgun (WGS) entry which is preliminary data.</text>
</comment>
<evidence type="ECO:0000259" key="9">
    <source>
        <dbReference type="PROSITE" id="PS50262"/>
    </source>
</evidence>
<dbReference type="AlphaFoldDB" id="A0AA89C7E2"/>
<name>A0AA89C7E2_PINIB</name>
<dbReference type="SUPFAM" id="SSF81321">
    <property type="entry name" value="Family A G protein-coupled receptor-like"/>
    <property type="match status" value="1"/>
</dbReference>
<evidence type="ECO:0000256" key="5">
    <source>
        <dbReference type="ARBA" id="ARBA00022989"/>
    </source>
</evidence>
<evidence type="ECO:0000256" key="8">
    <source>
        <dbReference type="SAM" id="Phobius"/>
    </source>
</evidence>
<dbReference type="PANTHER" id="PTHR46061">
    <property type="entry name" value="THYROTROPIN-RELEASING HORMONE RECEPTOR"/>
    <property type="match status" value="1"/>
</dbReference>
<keyword evidence="5 8" id="KW-1133">Transmembrane helix</keyword>
<evidence type="ECO:0000256" key="3">
    <source>
        <dbReference type="ARBA" id="ARBA00018873"/>
    </source>
</evidence>
<organism evidence="10 11">
    <name type="scientific">Pinctada imbricata</name>
    <name type="common">Atlantic pearl-oyster</name>
    <name type="synonym">Pinctada martensii</name>
    <dbReference type="NCBI Taxonomy" id="66713"/>
    <lineage>
        <taxon>Eukaryota</taxon>
        <taxon>Metazoa</taxon>
        <taxon>Spiralia</taxon>
        <taxon>Lophotrochozoa</taxon>
        <taxon>Mollusca</taxon>
        <taxon>Bivalvia</taxon>
        <taxon>Autobranchia</taxon>
        <taxon>Pteriomorphia</taxon>
        <taxon>Pterioida</taxon>
        <taxon>Pterioidea</taxon>
        <taxon>Pteriidae</taxon>
        <taxon>Pinctada</taxon>
    </lineage>
</organism>
<feature type="transmembrane region" description="Helical" evidence="8">
    <location>
        <begin position="58"/>
        <end position="82"/>
    </location>
</feature>
<dbReference type="Proteomes" id="UP001186944">
    <property type="component" value="Unassembled WGS sequence"/>
</dbReference>
<dbReference type="PANTHER" id="PTHR46061:SF3">
    <property type="entry name" value="THYROTROPIN-RELEASING HORMONE RECEPTOR"/>
    <property type="match status" value="1"/>
</dbReference>
<protein>
    <recommendedName>
        <fullName evidence="3">Thyrotropin-releasing hormone receptor</fullName>
    </recommendedName>
    <alternativeName>
        <fullName evidence="7">Thyroliberin receptor</fullName>
    </alternativeName>
</protein>
<accession>A0AA89C7E2</accession>
<evidence type="ECO:0000313" key="11">
    <source>
        <dbReference type="Proteomes" id="UP001186944"/>
    </source>
</evidence>
<evidence type="ECO:0000256" key="4">
    <source>
        <dbReference type="ARBA" id="ARBA00022692"/>
    </source>
</evidence>
<evidence type="ECO:0000256" key="6">
    <source>
        <dbReference type="ARBA" id="ARBA00023136"/>
    </source>
</evidence>
<proteinExistence type="predicted"/>
<evidence type="ECO:0000313" key="10">
    <source>
        <dbReference type="EMBL" id="KAK3097905.1"/>
    </source>
</evidence>
<comment type="subcellular location">
    <subcellularLocation>
        <location evidence="2">Membrane</location>
    </subcellularLocation>
</comment>
<feature type="transmembrane region" description="Helical" evidence="8">
    <location>
        <begin position="21"/>
        <end position="46"/>
    </location>
</feature>
<evidence type="ECO:0000256" key="1">
    <source>
        <dbReference type="ARBA" id="ARBA00004100"/>
    </source>
</evidence>
<evidence type="ECO:0000256" key="2">
    <source>
        <dbReference type="ARBA" id="ARBA00004370"/>
    </source>
</evidence>